<dbReference type="AlphaFoldDB" id="A0AA39R8N1"/>
<accession>A0AA39R8N1</accession>
<protein>
    <recommendedName>
        <fullName evidence="3">Azaphilone pigments biosynthesis cluster protein L N-terminal domain-containing protein</fullName>
    </recommendedName>
</protein>
<dbReference type="EMBL" id="JAFEKC020000003">
    <property type="protein sequence ID" value="KAK0515734.1"/>
    <property type="molecule type" value="Genomic_DNA"/>
</dbReference>
<name>A0AA39R8N1_9LECA</name>
<reference evidence="4" key="1">
    <citation type="submission" date="2023-03" db="EMBL/GenBank/DDBJ databases">
        <title>Complete genome of Cladonia borealis.</title>
        <authorList>
            <person name="Park H."/>
        </authorList>
    </citation>
    <scope>NUCLEOTIDE SEQUENCE</scope>
    <source>
        <strain evidence="4">ANT050790</strain>
    </source>
</reference>
<evidence type="ECO:0000256" key="1">
    <source>
        <dbReference type="SAM" id="Coils"/>
    </source>
</evidence>
<comment type="caution">
    <text evidence="4">The sequence shown here is derived from an EMBL/GenBank/DDBJ whole genome shotgun (WGS) entry which is preliminary data.</text>
</comment>
<feature type="region of interest" description="Disordered" evidence="2">
    <location>
        <begin position="381"/>
        <end position="413"/>
    </location>
</feature>
<dbReference type="Pfam" id="PF17111">
    <property type="entry name" value="PigL_N"/>
    <property type="match status" value="1"/>
</dbReference>
<evidence type="ECO:0000259" key="3">
    <source>
        <dbReference type="Pfam" id="PF17111"/>
    </source>
</evidence>
<feature type="compositionally biased region" description="Acidic residues" evidence="2">
    <location>
        <begin position="427"/>
        <end position="436"/>
    </location>
</feature>
<feature type="region of interest" description="Disordered" evidence="2">
    <location>
        <begin position="427"/>
        <end position="498"/>
    </location>
</feature>
<dbReference type="PANTHER" id="PTHR36167">
    <property type="entry name" value="C2H2 FINGER DOMAIN TRANSCRIPTION FACTOR (EUROFUNG)-RELATED"/>
    <property type="match status" value="1"/>
</dbReference>
<feature type="coiled-coil region" evidence="1">
    <location>
        <begin position="339"/>
        <end position="380"/>
    </location>
</feature>
<feature type="compositionally biased region" description="Basic residues" evidence="2">
    <location>
        <begin position="382"/>
        <end position="395"/>
    </location>
</feature>
<sequence>MAEPFSIVTGVVGIVAAGVQLSSALYSVCEKIGNAQNSIENVASDLSFFVIVVDELGKIFASPEKLYSQELEDGVRKVIERCRTLFKEINRMLGKTKGIESRKLKARVAWIFKESKVNETRANLESLKSTLGLILHALRLMKEDRQGGREERHVLANLLRSQAHSIKILRALQAEHNDKCQAKTPDDAMEEPAHFTAENADILSEVVSPPPEFTNPRAPQAKDPNGWKSYPVVLNSDFENSLGGLLPVWKERVLKNVDFLLRKWAPMAGPKTNRSNNAVPPSQFLPDGDEEFKEEEAKTEADKKALDVLRESNKVSQMNVTNRLDKLKDRLKKREIGWLDIEDAALVKLEAEITELEEKSKSLEAEISSWTSRRQELEARHQHAMAKWRRRAKGRRASEKDSTGSCIPSHEQANHMQDSLEWLYEDPDSDVSEEDLPPPPVHSETSPPLRPPPVHSQSSPPPFRPHPLHEDPPPPPLNSQSSPPPFPPPPFQFPRSPHPPTWLPGIAVSIPCDREAWKPPQAFLSGSNTFLTVFDHVQYPQLWFTASQDAYLFYLGKPETPFYTINLVPADLSSRETSKVEWTVVQKPWARHKALRAMGLPYLEDSVGFIWIRKSLNWVCAIILYCPED</sequence>
<dbReference type="GO" id="GO:0006355">
    <property type="term" value="P:regulation of DNA-templated transcription"/>
    <property type="evidence" value="ECO:0007669"/>
    <property type="project" value="InterPro"/>
</dbReference>
<feature type="domain" description="Azaphilone pigments biosynthesis cluster protein L N-terminal" evidence="3">
    <location>
        <begin position="2"/>
        <end position="143"/>
    </location>
</feature>
<feature type="compositionally biased region" description="Pro residues" evidence="2">
    <location>
        <begin position="473"/>
        <end position="498"/>
    </location>
</feature>
<dbReference type="Proteomes" id="UP001166286">
    <property type="component" value="Unassembled WGS sequence"/>
</dbReference>
<keyword evidence="1" id="KW-0175">Coiled coil</keyword>
<organism evidence="4 5">
    <name type="scientific">Cladonia borealis</name>
    <dbReference type="NCBI Taxonomy" id="184061"/>
    <lineage>
        <taxon>Eukaryota</taxon>
        <taxon>Fungi</taxon>
        <taxon>Dikarya</taxon>
        <taxon>Ascomycota</taxon>
        <taxon>Pezizomycotina</taxon>
        <taxon>Lecanoromycetes</taxon>
        <taxon>OSLEUM clade</taxon>
        <taxon>Lecanoromycetidae</taxon>
        <taxon>Lecanorales</taxon>
        <taxon>Lecanorineae</taxon>
        <taxon>Cladoniaceae</taxon>
        <taxon>Cladonia</taxon>
    </lineage>
</organism>
<gene>
    <name evidence="4" type="ORF">JMJ35_001768</name>
</gene>
<dbReference type="InterPro" id="IPR039327">
    <property type="entry name" value="CON7-like"/>
</dbReference>
<dbReference type="InterPro" id="IPR031348">
    <property type="entry name" value="PigL_N"/>
</dbReference>
<evidence type="ECO:0000256" key="2">
    <source>
        <dbReference type="SAM" id="MobiDB-lite"/>
    </source>
</evidence>
<keyword evidence="5" id="KW-1185">Reference proteome</keyword>
<evidence type="ECO:0000313" key="5">
    <source>
        <dbReference type="Proteomes" id="UP001166286"/>
    </source>
</evidence>
<proteinExistence type="predicted"/>
<evidence type="ECO:0000313" key="4">
    <source>
        <dbReference type="EMBL" id="KAK0515734.1"/>
    </source>
</evidence>
<feature type="compositionally biased region" description="Pro residues" evidence="2">
    <location>
        <begin position="448"/>
        <end position="465"/>
    </location>
</feature>
<dbReference type="PANTHER" id="PTHR36167:SF4">
    <property type="entry name" value="FUNGAL N-TERMINAL DOMAIN-CONTAINING PROTEIN"/>
    <property type="match status" value="1"/>
</dbReference>